<organism evidence="1 2">
    <name type="scientific">Cryptotermes secundus</name>
    <dbReference type="NCBI Taxonomy" id="105785"/>
    <lineage>
        <taxon>Eukaryota</taxon>
        <taxon>Metazoa</taxon>
        <taxon>Ecdysozoa</taxon>
        <taxon>Arthropoda</taxon>
        <taxon>Hexapoda</taxon>
        <taxon>Insecta</taxon>
        <taxon>Pterygota</taxon>
        <taxon>Neoptera</taxon>
        <taxon>Polyneoptera</taxon>
        <taxon>Dictyoptera</taxon>
        <taxon>Blattodea</taxon>
        <taxon>Blattoidea</taxon>
        <taxon>Termitoidae</taxon>
        <taxon>Kalotermitidae</taxon>
        <taxon>Cryptotermitinae</taxon>
        <taxon>Cryptotermes</taxon>
    </lineage>
</organism>
<dbReference type="PANTHER" id="PTHR45913:SF21">
    <property type="entry name" value="DUF4371 DOMAIN-CONTAINING PROTEIN"/>
    <property type="match status" value="1"/>
</dbReference>
<dbReference type="Proteomes" id="UP000235965">
    <property type="component" value="Unassembled WGS sequence"/>
</dbReference>
<proteinExistence type="predicted"/>
<keyword evidence="2" id="KW-1185">Reference proteome</keyword>
<dbReference type="EMBL" id="NEVH01002731">
    <property type="protein sequence ID" value="PNF41333.1"/>
    <property type="molecule type" value="Genomic_DNA"/>
</dbReference>
<dbReference type="SUPFAM" id="SSF53098">
    <property type="entry name" value="Ribonuclease H-like"/>
    <property type="match status" value="1"/>
</dbReference>
<name>A0A2J7RKG9_9NEOP</name>
<dbReference type="InterPro" id="IPR012337">
    <property type="entry name" value="RNaseH-like_sf"/>
</dbReference>
<evidence type="ECO:0008006" key="3">
    <source>
        <dbReference type="Google" id="ProtNLM"/>
    </source>
</evidence>
<evidence type="ECO:0000313" key="2">
    <source>
        <dbReference type="Proteomes" id="UP000235965"/>
    </source>
</evidence>
<evidence type="ECO:0000313" key="1">
    <source>
        <dbReference type="EMBL" id="PNF41333.1"/>
    </source>
</evidence>
<protein>
    <recommendedName>
        <fullName evidence="3">DUF4371 domain-containing protein</fullName>
    </recommendedName>
</protein>
<dbReference type="AlphaFoldDB" id="A0A2J7RKG9"/>
<gene>
    <name evidence="1" type="ORF">B7P43_G16914</name>
</gene>
<dbReference type="OrthoDB" id="6743767at2759"/>
<dbReference type="STRING" id="105785.A0A2J7RKG9"/>
<reference evidence="1 2" key="1">
    <citation type="submission" date="2017-12" db="EMBL/GenBank/DDBJ databases">
        <title>Hemimetabolous genomes reveal molecular basis of termite eusociality.</title>
        <authorList>
            <person name="Harrison M.C."/>
            <person name="Jongepier E."/>
            <person name="Robertson H.M."/>
            <person name="Arning N."/>
            <person name="Bitard-Feildel T."/>
            <person name="Chao H."/>
            <person name="Childers C.P."/>
            <person name="Dinh H."/>
            <person name="Doddapaneni H."/>
            <person name="Dugan S."/>
            <person name="Gowin J."/>
            <person name="Greiner C."/>
            <person name="Han Y."/>
            <person name="Hu H."/>
            <person name="Hughes D.S.T."/>
            <person name="Huylmans A.-K."/>
            <person name="Kemena C."/>
            <person name="Kremer L.P.M."/>
            <person name="Lee S.L."/>
            <person name="Lopez-Ezquerra A."/>
            <person name="Mallet L."/>
            <person name="Monroy-Kuhn J.M."/>
            <person name="Moser A."/>
            <person name="Murali S.C."/>
            <person name="Muzny D.M."/>
            <person name="Otani S."/>
            <person name="Piulachs M.-D."/>
            <person name="Poelchau M."/>
            <person name="Qu J."/>
            <person name="Schaub F."/>
            <person name="Wada-Katsumata A."/>
            <person name="Worley K.C."/>
            <person name="Xie Q."/>
            <person name="Ylla G."/>
            <person name="Poulsen M."/>
            <person name="Gibbs R.A."/>
            <person name="Schal C."/>
            <person name="Richards S."/>
            <person name="Belles X."/>
            <person name="Korb J."/>
            <person name="Bornberg-Bauer E."/>
        </authorList>
    </citation>
    <scope>NUCLEOTIDE SEQUENCE [LARGE SCALE GENOMIC DNA]</scope>
    <source>
        <tissue evidence="1">Whole body</tissue>
    </source>
</reference>
<dbReference type="PANTHER" id="PTHR45913">
    <property type="entry name" value="EPM2A-INTERACTING PROTEIN 1"/>
    <property type="match status" value="1"/>
</dbReference>
<accession>A0A2J7RKG9</accession>
<sequence length="304" mass="34579">MVKEAMISAGESLFGDHKDKSALMSSIKGLQLSHQTVARRVEQISDNLESQLHQDLQSCEYFSLQLDESTNISDVAQLCVFVRMIFGDFTVKEEFVKQLPLLERTRGDDIFNVFLKFVKESNLPLSKRVAITTDGAPSITGRNNGFLALCAKDESFPSVLFYHCIIHQEALCAKVLKFDHVMNVVTHVVNFIRSSSTRHRLFRNLLNVSDTEHGDVIFHADIRCLSRGKTLERFFCLLDEVRDFLKSSGQYYQELDEISSLLDLAFLTDMTSKLNELKLELQGKDRNISSMISVVNAFQKKLKP</sequence>
<comment type="caution">
    <text evidence="1">The sequence shown here is derived from an EMBL/GenBank/DDBJ whole genome shotgun (WGS) entry which is preliminary data.</text>
</comment>
<dbReference type="InParanoid" id="A0A2J7RKG9"/>